<dbReference type="EMBL" id="JAESVA010000005">
    <property type="protein sequence ID" value="MCB8881853.1"/>
    <property type="molecule type" value="Genomic_DNA"/>
</dbReference>
<dbReference type="AlphaFoldDB" id="A0A964E5D3"/>
<reference evidence="2 3" key="1">
    <citation type="journal article" date="2021" name="Microorganisms">
        <title>Acidisoma silvae sp. nov. and Acidisomacellulosilytica sp. nov., Two Acidophilic Bacteria Isolated from Decaying Wood, Hydrolyzing Cellulose and Producing Poly-3-hydroxybutyrate.</title>
        <authorList>
            <person name="Mieszkin S."/>
            <person name="Pouder E."/>
            <person name="Uroz S."/>
            <person name="Simon-Colin C."/>
            <person name="Alain K."/>
        </authorList>
    </citation>
    <scope>NUCLEOTIDE SEQUENCE [LARGE SCALE GENOMIC DNA]</scope>
    <source>
        <strain evidence="2 3">HW T5.17</strain>
    </source>
</reference>
<evidence type="ECO:0000313" key="3">
    <source>
        <dbReference type="Proteomes" id="UP000721844"/>
    </source>
</evidence>
<keyword evidence="1" id="KW-0812">Transmembrane</keyword>
<dbReference type="PANTHER" id="PTHR37314">
    <property type="entry name" value="SLR0142 PROTEIN"/>
    <property type="match status" value="1"/>
</dbReference>
<gene>
    <name evidence="2" type="ORF">ACELLULO517_16515</name>
</gene>
<feature type="transmembrane region" description="Helical" evidence="1">
    <location>
        <begin position="119"/>
        <end position="140"/>
    </location>
</feature>
<dbReference type="PANTHER" id="PTHR37314:SF5">
    <property type="entry name" value="SLR0142 PROTEIN"/>
    <property type="match status" value="1"/>
</dbReference>
<dbReference type="Proteomes" id="UP000721844">
    <property type="component" value="Unassembled WGS sequence"/>
</dbReference>
<proteinExistence type="predicted"/>
<feature type="transmembrane region" description="Helical" evidence="1">
    <location>
        <begin position="6"/>
        <end position="24"/>
    </location>
</feature>
<dbReference type="RefSeq" id="WP_227308512.1">
    <property type="nucleotide sequence ID" value="NZ_JAESVA010000005.1"/>
</dbReference>
<accession>A0A964E5D3</accession>
<evidence type="ECO:0000256" key="1">
    <source>
        <dbReference type="SAM" id="Phobius"/>
    </source>
</evidence>
<feature type="transmembrane region" description="Helical" evidence="1">
    <location>
        <begin position="85"/>
        <end position="107"/>
    </location>
</feature>
<dbReference type="Pfam" id="PF06912">
    <property type="entry name" value="DUF1275"/>
    <property type="match status" value="1"/>
</dbReference>
<feature type="transmembrane region" description="Helical" evidence="1">
    <location>
        <begin position="187"/>
        <end position="204"/>
    </location>
</feature>
<keyword evidence="1" id="KW-0472">Membrane</keyword>
<protein>
    <submittedName>
        <fullName evidence="2">DUF1275 domain-containing protein</fullName>
    </submittedName>
</protein>
<feature type="transmembrane region" description="Helical" evidence="1">
    <location>
        <begin position="210"/>
        <end position="227"/>
    </location>
</feature>
<dbReference type="InterPro" id="IPR010699">
    <property type="entry name" value="DUF1275"/>
</dbReference>
<feature type="transmembrane region" description="Helical" evidence="1">
    <location>
        <begin position="54"/>
        <end position="78"/>
    </location>
</feature>
<name>A0A964E5D3_9PROT</name>
<evidence type="ECO:0000313" key="2">
    <source>
        <dbReference type="EMBL" id="MCB8881853.1"/>
    </source>
</evidence>
<keyword evidence="1" id="KW-1133">Transmembrane helix</keyword>
<comment type="caution">
    <text evidence="2">The sequence shown here is derived from an EMBL/GenBank/DDBJ whole genome shotgun (WGS) entry which is preliminary data.</text>
</comment>
<keyword evidence="3" id="KW-1185">Reference proteome</keyword>
<sequence>MRKFDHTAFILGLGFVAGFIDVFGFSRLSGLLPAHITGNLIFLALYVSHGRPGVVTFLLSMPVFCLGVMASAWMIGFLAERGRDAFLPALLLEAALLFVAMLGVFALPPARGGNSLTSIVLGVLVILAMALQNTIMRLVLNNLPPTTVMTGNLTQVLSDTVAYACRFPSISHGKGERVILERQAKRMLLTVLSFLVGALASGLAEVHLGATGLVLPVLALLALIPYGQRILRTDAALP</sequence>
<organism evidence="2 3">
    <name type="scientific">Acidisoma cellulosilyticum</name>
    <dbReference type="NCBI Taxonomy" id="2802395"/>
    <lineage>
        <taxon>Bacteria</taxon>
        <taxon>Pseudomonadati</taxon>
        <taxon>Pseudomonadota</taxon>
        <taxon>Alphaproteobacteria</taxon>
        <taxon>Acetobacterales</taxon>
        <taxon>Acidocellaceae</taxon>
        <taxon>Acidisoma</taxon>
    </lineage>
</organism>